<sequence length="476" mass="50409">MTFEEYRSKDGIALADLLANREASAVELMRIAIDAAERVAGATNMLSYKDYDSALAKASCHEVAEGKFSGLPFLLKDSGLACTDIPTSIGSSLFEDTKAESDATLVRRFRDAGFIAFARSTVPELCMAPTTEARRNGGPTRNPFDLTRSSGGSSGGAAVAVAAGVVPVAHGSDGGGSIRIPASCCGVFGLKPSRGRVPMGPFRGEGWGGLACDGVLTRSVRDTARALDLTAGMEAGAPYAAPPGGNFEACLDLPLERPLRIAVWKDPWGLLVDEPCHQAVQKTAKLCAALGHETVAIEPPRFDYADFIDAIVSVMAANIALAARTKLSAERRDPRPHELEPAILDGYFMGARTTATDYIAAVNTLHATGRMMATMIEGYDLVLSPSLATLPPTLGTISTKEADFRGFRRKAGELTPFLAVVNASGQPAASLPLWRHKGLPVGVQLIGHFGREDMVLALSHQLEESSLWSVARGWPL</sequence>
<dbReference type="PATRIC" id="fig|1028801.3.peg.5405"/>
<dbReference type="eggNOG" id="COG0154">
    <property type="taxonomic scope" value="Bacteria"/>
</dbReference>
<reference evidence="6" key="1">
    <citation type="journal article" date="2014" name="BMC Genomics">
        <title>Genome sequencing of two Neorhizobium galegae strains reveals a noeT gene responsible for the unusual acetylation of the nodulation factors.</title>
        <authorList>
            <person name="Osterman J."/>
            <person name="Marsh J."/>
            <person name="Laine P.K."/>
            <person name="Zeng Z."/>
            <person name="Alatalo E."/>
            <person name="Sullivan J.T."/>
            <person name="Young J.P."/>
            <person name="Thomas-Oates J."/>
            <person name="Paulin L."/>
            <person name="Lindstrom K."/>
        </authorList>
    </citation>
    <scope>NUCLEOTIDE SEQUENCE [LARGE SCALE GENOMIC DNA]</scope>
    <source>
        <strain evidence="6">HAMBI 1141</strain>
        <plasmid evidence="6">II</plasmid>
    </source>
</reference>
<dbReference type="KEGG" id="ngl:RG1141_PA08020"/>
<dbReference type="PANTHER" id="PTHR11895:SF7">
    <property type="entry name" value="GLUTAMYL-TRNA(GLN) AMIDOTRANSFERASE SUBUNIT A, MITOCHONDRIAL"/>
    <property type="match status" value="1"/>
</dbReference>
<accession>A0A068THN8</accession>
<name>A0A068THN8_NEOGA</name>
<evidence type="ECO:0000256" key="3">
    <source>
        <dbReference type="ARBA" id="ARBA00021874"/>
    </source>
</evidence>
<dbReference type="AlphaFoldDB" id="A0A068THN8"/>
<dbReference type="Pfam" id="PF01425">
    <property type="entry name" value="Amidase"/>
    <property type="match status" value="1"/>
</dbReference>
<keyword evidence="5" id="KW-0614">Plasmid</keyword>
<organism evidence="5 6">
    <name type="scientific">Neorhizobium galegae bv. officinalis bv. officinalis str. HAMBI 1141</name>
    <dbReference type="NCBI Taxonomy" id="1028801"/>
    <lineage>
        <taxon>Bacteria</taxon>
        <taxon>Pseudomonadati</taxon>
        <taxon>Pseudomonadota</taxon>
        <taxon>Alphaproteobacteria</taxon>
        <taxon>Hyphomicrobiales</taxon>
        <taxon>Rhizobiaceae</taxon>
        <taxon>Rhizobium/Agrobacterium group</taxon>
        <taxon>Neorhizobium</taxon>
    </lineage>
</organism>
<dbReference type="Proteomes" id="UP000028186">
    <property type="component" value="Plasmid pHAMBI1141a"/>
</dbReference>
<evidence type="ECO:0000313" key="5">
    <source>
        <dbReference type="EMBL" id="CDN57634.1"/>
    </source>
</evidence>
<comment type="similarity">
    <text evidence="2">Belongs to the amidase family.</text>
</comment>
<evidence type="ECO:0000256" key="2">
    <source>
        <dbReference type="ARBA" id="ARBA00009199"/>
    </source>
</evidence>
<proteinExistence type="inferred from homology"/>
<evidence type="ECO:0000256" key="1">
    <source>
        <dbReference type="ARBA" id="ARBA00003871"/>
    </source>
</evidence>
<dbReference type="Gene3D" id="3.90.1300.10">
    <property type="entry name" value="Amidase signature (AS) domain"/>
    <property type="match status" value="1"/>
</dbReference>
<dbReference type="SUPFAM" id="SSF75304">
    <property type="entry name" value="Amidase signature (AS) enzymes"/>
    <property type="match status" value="1"/>
</dbReference>
<dbReference type="GO" id="GO:0016787">
    <property type="term" value="F:hydrolase activity"/>
    <property type="evidence" value="ECO:0007669"/>
    <property type="project" value="UniProtKB-KW"/>
</dbReference>
<protein>
    <recommendedName>
        <fullName evidence="3">Indoleacetamide hydrolase</fullName>
    </recommendedName>
</protein>
<dbReference type="PROSITE" id="PS00571">
    <property type="entry name" value="AMIDASES"/>
    <property type="match status" value="1"/>
</dbReference>
<gene>
    <name evidence="5" type="ORF">RG1141_PA08020</name>
</gene>
<dbReference type="InterPro" id="IPR000120">
    <property type="entry name" value="Amidase"/>
</dbReference>
<geneLocation type="plasmid" evidence="6">
    <name>II</name>
</geneLocation>
<dbReference type="HOGENOM" id="CLU_009600_0_4_5"/>
<feature type="domain" description="Amidase" evidence="4">
    <location>
        <begin position="27"/>
        <end position="456"/>
    </location>
</feature>
<dbReference type="PANTHER" id="PTHR11895">
    <property type="entry name" value="TRANSAMIDASE"/>
    <property type="match status" value="1"/>
</dbReference>
<dbReference type="InterPro" id="IPR036928">
    <property type="entry name" value="AS_sf"/>
</dbReference>
<comment type="function">
    <text evidence="1">Hydrolyzes indole-3-acetamide (IAM) into indole-3-acetic acid (IAA).</text>
</comment>
<keyword evidence="5" id="KW-0378">Hydrolase</keyword>
<dbReference type="InterPro" id="IPR023631">
    <property type="entry name" value="Amidase_dom"/>
</dbReference>
<evidence type="ECO:0000313" key="6">
    <source>
        <dbReference type="Proteomes" id="UP000028186"/>
    </source>
</evidence>
<dbReference type="EMBL" id="HG938356">
    <property type="protein sequence ID" value="CDN57634.1"/>
    <property type="molecule type" value="Genomic_DNA"/>
</dbReference>
<dbReference type="InterPro" id="IPR020556">
    <property type="entry name" value="Amidase_CS"/>
</dbReference>
<evidence type="ECO:0000259" key="4">
    <source>
        <dbReference type="Pfam" id="PF01425"/>
    </source>
</evidence>
<dbReference type="RefSeq" id="WP_040124802.1">
    <property type="nucleotide sequence ID" value="NZ_HG938356.1"/>
</dbReference>